<evidence type="ECO:0000313" key="1">
    <source>
        <dbReference type="EMBL" id="QPC41260.1"/>
    </source>
</evidence>
<name>A0A7S8C0S0_9VIRU</name>
<reference evidence="1" key="1">
    <citation type="journal article" date="2020" name="Viruses">
        <title>Meta-Transcriptomic Identification of Divergent Amnoonviridae in Fish.</title>
        <authorList>
            <person name="Turnbull O.M.H."/>
            <person name="Ortiz-Baez A.S."/>
            <person name="Eden J.S."/>
            <person name="Shi M."/>
            <person name="Williamson J.E."/>
            <person name="Gaston T.F."/>
            <person name="Zhang Y.Z."/>
            <person name="Holmes E.C."/>
            <person name="Geoghegan J.L."/>
        </authorList>
    </citation>
    <scope>NUCLEOTIDE SEQUENCE</scope>
    <source>
        <strain evidence="1">B</strain>
    </source>
</reference>
<organism evidence="1">
    <name type="scientific">Flavolineata virus</name>
    <dbReference type="NCBI Taxonomy" id="2787848"/>
    <lineage>
        <taxon>Viruses</taxon>
        <taxon>Riboviria</taxon>
        <taxon>Orthornavirae</taxon>
        <taxon>Negarnaviricota</taxon>
        <taxon>Polyploviricotina</taxon>
        <taxon>Insthoviricetes</taxon>
        <taxon>Articulavirales</taxon>
        <taxon>Amnoonviridae</taxon>
    </lineage>
</organism>
<accession>A0A7S8C0S0</accession>
<dbReference type="EMBL" id="MW198701">
    <property type="protein sequence ID" value="QPC41260.1"/>
    <property type="molecule type" value="Viral_cRNA"/>
</dbReference>
<sequence>MSKMDSKWRQIFATKFCDDFIEGGLPRFQPDWKSGDDRVVVIRDLKEKVTLAIGIDSVHAGDYLTAKRRAFFSQQKTGQNPEDVDYCCYSIKEGCCCTGDHDHETYSSRLNESKPTYVEIVENMPAEMLSEMRRLIGNPIAQQRAQPSSYKLREVSEMVPLLEEVVEKARMTVAEFGGVCCGVLEVCVEDMFVTEDVREACLMGWMAEKCRTDSKGRQYVVPKPPTGTPGRRRLCQPKELAPERVVDLLLLLNRGLSSNGRIVHSVYGFSLVTVPVQRKVKKPGPYTRFLTAVAGGVCDKHGSPGGLGIHMMCLDSLAINMLGTADFLTAHAMVDVVRKEGLASGGLNSLGADWEPVGSSRLDAFWLACHCLSGNRWSQAVTSLQHKFYEASHFVDEGPVEELMEWADCTDGSKYCQTDLNASLIVCCSNLIRKFKTN</sequence>
<proteinExistence type="predicted"/>
<protein>
    <submittedName>
        <fullName evidence="1">RdRp</fullName>
    </submittedName>
</protein>